<keyword evidence="2" id="KW-0436">Ligase</keyword>
<dbReference type="Proteomes" id="UP000051870">
    <property type="component" value="Unassembled WGS sequence"/>
</dbReference>
<keyword evidence="3" id="KW-1185">Reference proteome</keyword>
<accession>A0A0P1I942</accession>
<feature type="domain" description="Amidase" evidence="1">
    <location>
        <begin position="24"/>
        <end position="449"/>
    </location>
</feature>
<dbReference type="PANTHER" id="PTHR11895:SF76">
    <property type="entry name" value="INDOLEACETAMIDE HYDROLASE"/>
    <property type="match status" value="1"/>
</dbReference>
<keyword evidence="2" id="KW-0808">Transferase</keyword>
<dbReference type="InterPro" id="IPR023631">
    <property type="entry name" value="Amidase_dom"/>
</dbReference>
<dbReference type="PANTHER" id="PTHR11895">
    <property type="entry name" value="TRANSAMIDASE"/>
    <property type="match status" value="1"/>
</dbReference>
<reference evidence="3" key="1">
    <citation type="submission" date="2015-09" db="EMBL/GenBank/DDBJ databases">
        <authorList>
            <person name="Rodrigo-Torres Lidia"/>
            <person name="Arahal R.David."/>
        </authorList>
    </citation>
    <scope>NUCLEOTIDE SEQUENCE [LARGE SCALE GENOMIC DNA]</scope>
    <source>
        <strain evidence="3">CECT 7735</strain>
    </source>
</reference>
<proteinExistence type="predicted"/>
<dbReference type="RefSeq" id="WP_058311312.1">
    <property type="nucleotide sequence ID" value="NZ_CYTW01000002.1"/>
</dbReference>
<dbReference type="EC" id="6.3.5.-" evidence="2"/>
<dbReference type="InterPro" id="IPR036928">
    <property type="entry name" value="AS_sf"/>
</dbReference>
<gene>
    <name evidence="2" type="primary">gatA_3</name>
    <name evidence="2" type="ORF">PH7735_02110</name>
</gene>
<dbReference type="EMBL" id="CYTW01000002">
    <property type="protein sequence ID" value="CUJ98683.1"/>
    <property type="molecule type" value="Genomic_DNA"/>
</dbReference>
<protein>
    <submittedName>
        <fullName evidence="2">Glutamyl-tRNA(Gln) amidotransferase subunit A</fullName>
        <ecNumber evidence="2">6.3.5.-</ecNumber>
    </submittedName>
</protein>
<evidence type="ECO:0000313" key="3">
    <source>
        <dbReference type="Proteomes" id="UP000051870"/>
    </source>
</evidence>
<dbReference type="Pfam" id="PF01425">
    <property type="entry name" value="Amidase"/>
    <property type="match status" value="1"/>
</dbReference>
<sequence length="472" mass="50874">MQVLNQEAVDLVAALRSRDVSCEDVMRATLERIAEVNGSINALISLHDSEHLLEQARAADVAGPKGALFGLPFAVKELESVAGMAHSEGSPIFKDRIAPKDSPMVHHLREAGAIFIGKTNVPEFGLGSHSYNPVHGVTRNPYNTDVTAGGSSGGAAAALATRMVALADGSDMMGSLRNPAAFCNVYGFRPSWGVIPRGPDGETFLQQLSTNGPMARSPRDLALLMEVIAQPDPRVPHNAPLQDWTLQAPDRLEGMRIGWLADWGGAYPMEDGVLSQCEAGLSAFAVLGAVVTPVAPPFSAEELWHSWTVLRHWAVANELGQYFKNPETCDLLKPAAIWEVEAGLSLDGQAIAKAGAIRSKWFATLASLFETYDFLVLPSAQVWPFPADWDWPKEVAGHFMDTYHRWMEVVVPVSLAGVPCISVPCGFGAAGLPMGMQVFARKGDDLALLNAAQTYHAATHWPDIPPRHIQHG</sequence>
<organism evidence="2 3">
    <name type="scientific">Shimia thalassica</name>
    <dbReference type="NCBI Taxonomy" id="1715693"/>
    <lineage>
        <taxon>Bacteria</taxon>
        <taxon>Pseudomonadati</taxon>
        <taxon>Pseudomonadota</taxon>
        <taxon>Alphaproteobacteria</taxon>
        <taxon>Rhodobacterales</taxon>
        <taxon>Roseobacteraceae</taxon>
    </lineage>
</organism>
<dbReference type="GO" id="GO:0016874">
    <property type="term" value="F:ligase activity"/>
    <property type="evidence" value="ECO:0007669"/>
    <property type="project" value="UniProtKB-KW"/>
</dbReference>
<dbReference type="Gene3D" id="3.90.1300.10">
    <property type="entry name" value="Amidase signature (AS) domain"/>
    <property type="match status" value="1"/>
</dbReference>
<dbReference type="InterPro" id="IPR000120">
    <property type="entry name" value="Amidase"/>
</dbReference>
<dbReference type="SUPFAM" id="SSF75304">
    <property type="entry name" value="Amidase signature (AS) enzymes"/>
    <property type="match status" value="1"/>
</dbReference>
<evidence type="ECO:0000313" key="2">
    <source>
        <dbReference type="EMBL" id="CUJ98683.1"/>
    </source>
</evidence>
<dbReference type="AlphaFoldDB" id="A0A0P1I942"/>
<dbReference type="GO" id="GO:0016740">
    <property type="term" value="F:transferase activity"/>
    <property type="evidence" value="ECO:0007669"/>
    <property type="project" value="UniProtKB-KW"/>
</dbReference>
<dbReference type="NCBIfam" id="NF005686">
    <property type="entry name" value="PRK07486.1"/>
    <property type="match status" value="1"/>
</dbReference>
<dbReference type="GeneID" id="83881140"/>
<dbReference type="STRING" id="1715693.PH7735_02110"/>
<evidence type="ECO:0000259" key="1">
    <source>
        <dbReference type="Pfam" id="PF01425"/>
    </source>
</evidence>
<name>A0A0P1I942_9RHOB</name>